<evidence type="ECO:0000313" key="2">
    <source>
        <dbReference type="EMBL" id="KAJ9559063.1"/>
    </source>
</evidence>
<reference evidence="2" key="1">
    <citation type="submission" date="2023-03" db="EMBL/GenBank/DDBJ databases">
        <title>Chromosome-scale reference genome and RAD-based genetic map of yellow starthistle (Centaurea solstitialis) reveal putative structural variation and QTLs associated with invader traits.</title>
        <authorList>
            <person name="Reatini B."/>
            <person name="Cang F.A."/>
            <person name="Jiang Q."/>
            <person name="Mckibben M.T.W."/>
            <person name="Barker M.S."/>
            <person name="Rieseberg L.H."/>
            <person name="Dlugosch K.M."/>
        </authorList>
    </citation>
    <scope>NUCLEOTIDE SEQUENCE</scope>
    <source>
        <strain evidence="2">CAN-66</strain>
        <tissue evidence="2">Leaf</tissue>
    </source>
</reference>
<organism evidence="2 3">
    <name type="scientific">Centaurea solstitialis</name>
    <name type="common">yellow star-thistle</name>
    <dbReference type="NCBI Taxonomy" id="347529"/>
    <lineage>
        <taxon>Eukaryota</taxon>
        <taxon>Viridiplantae</taxon>
        <taxon>Streptophyta</taxon>
        <taxon>Embryophyta</taxon>
        <taxon>Tracheophyta</taxon>
        <taxon>Spermatophyta</taxon>
        <taxon>Magnoliopsida</taxon>
        <taxon>eudicotyledons</taxon>
        <taxon>Gunneridae</taxon>
        <taxon>Pentapetalae</taxon>
        <taxon>asterids</taxon>
        <taxon>campanulids</taxon>
        <taxon>Asterales</taxon>
        <taxon>Asteraceae</taxon>
        <taxon>Carduoideae</taxon>
        <taxon>Cardueae</taxon>
        <taxon>Centaureinae</taxon>
        <taxon>Centaurea</taxon>
    </lineage>
</organism>
<evidence type="ECO:0000256" key="1">
    <source>
        <dbReference type="SAM" id="Phobius"/>
    </source>
</evidence>
<keyword evidence="1" id="KW-0472">Membrane</keyword>
<gene>
    <name evidence="2" type="ORF">OSB04_013677</name>
</gene>
<dbReference type="EMBL" id="JARYMX010000003">
    <property type="protein sequence ID" value="KAJ9559063.1"/>
    <property type="molecule type" value="Genomic_DNA"/>
</dbReference>
<comment type="caution">
    <text evidence="2">The sequence shown here is derived from an EMBL/GenBank/DDBJ whole genome shotgun (WGS) entry which is preliminary data.</text>
</comment>
<name>A0AA38TDQ9_9ASTR</name>
<keyword evidence="1" id="KW-0812">Transmembrane</keyword>
<dbReference type="PANTHER" id="PTHR31860:SF5">
    <property type="entry name" value="ARGH (DUF639)"/>
    <property type="match status" value="1"/>
</dbReference>
<dbReference type="PANTHER" id="PTHR31860">
    <property type="entry name" value="HEAT-INDUCIBLE TRANSCRIPTION REPRESSOR (DUF639)-RELATED"/>
    <property type="match status" value="1"/>
</dbReference>
<proteinExistence type="predicted"/>
<dbReference type="Pfam" id="PF04842">
    <property type="entry name" value="DUF639"/>
    <property type="match status" value="1"/>
</dbReference>
<keyword evidence="3" id="KW-1185">Reference proteome</keyword>
<dbReference type="AlphaFoldDB" id="A0AA38TDQ9"/>
<keyword evidence="1" id="KW-1133">Transmembrane helix</keyword>
<dbReference type="Proteomes" id="UP001172457">
    <property type="component" value="Chromosome 3"/>
</dbReference>
<dbReference type="InterPro" id="IPR006927">
    <property type="entry name" value="DUF639"/>
</dbReference>
<sequence length="129" mass="14522">MYGFRSVDKGEHRVGTTWTQHGIQHHAIGQHFDIENLVNLVVQCPEHTETVIIAMTGCAIVLAVVPVKLIIMGVVVSVFASTSKLGKEVKRRKRDMGNRRLKGWWDSIPVIPIEVVDKVEEIPKAMKRD</sequence>
<feature type="transmembrane region" description="Helical" evidence="1">
    <location>
        <begin position="51"/>
        <end position="82"/>
    </location>
</feature>
<protein>
    <submittedName>
        <fullName evidence="2">Uncharacterized protein</fullName>
    </submittedName>
</protein>
<evidence type="ECO:0000313" key="3">
    <source>
        <dbReference type="Proteomes" id="UP001172457"/>
    </source>
</evidence>
<accession>A0AA38TDQ9</accession>